<dbReference type="GO" id="GO:0009166">
    <property type="term" value="P:nucleotide catabolic process"/>
    <property type="evidence" value="ECO:0007669"/>
    <property type="project" value="InterPro"/>
</dbReference>
<dbReference type="InterPro" id="IPR004843">
    <property type="entry name" value="Calcineurin-like_PHP"/>
</dbReference>
<dbReference type="PROSITE" id="PS51318">
    <property type="entry name" value="TAT"/>
    <property type="match status" value="1"/>
</dbReference>
<dbReference type="Pfam" id="PF02872">
    <property type="entry name" value="5_nucleotid_C"/>
    <property type="match status" value="1"/>
</dbReference>
<proteinExistence type="inferred from homology"/>
<dbReference type="Pfam" id="PF00149">
    <property type="entry name" value="Metallophos"/>
    <property type="match status" value="1"/>
</dbReference>
<feature type="chain" id="PRO_5033107840" evidence="2">
    <location>
        <begin position="28"/>
        <end position="532"/>
    </location>
</feature>
<comment type="caution">
    <text evidence="5">The sequence shown here is derived from an EMBL/GenBank/DDBJ whole genome shotgun (WGS) entry which is preliminary data.</text>
</comment>
<evidence type="ECO:0000313" key="5">
    <source>
        <dbReference type="EMBL" id="SDW55450.1"/>
    </source>
</evidence>
<name>A0A1H2UH67_ACIFE</name>
<organism evidence="5 6">
    <name type="scientific">Acidaminococcus fermentans</name>
    <dbReference type="NCBI Taxonomy" id="905"/>
    <lineage>
        <taxon>Bacteria</taxon>
        <taxon>Bacillati</taxon>
        <taxon>Bacillota</taxon>
        <taxon>Negativicutes</taxon>
        <taxon>Acidaminococcales</taxon>
        <taxon>Acidaminococcaceae</taxon>
        <taxon>Acidaminococcus</taxon>
    </lineage>
</organism>
<dbReference type="SUPFAM" id="SSF55816">
    <property type="entry name" value="5'-nucleotidase (syn. UDP-sugar hydrolase), C-terminal domain"/>
    <property type="match status" value="1"/>
</dbReference>
<accession>A0A1H2UH67</accession>
<dbReference type="InterPro" id="IPR008334">
    <property type="entry name" value="5'-Nucleotdase_C"/>
</dbReference>
<keyword evidence="2" id="KW-0547">Nucleotide-binding</keyword>
<evidence type="ECO:0000256" key="1">
    <source>
        <dbReference type="ARBA" id="ARBA00022729"/>
    </source>
</evidence>
<dbReference type="GO" id="GO:0016787">
    <property type="term" value="F:hydrolase activity"/>
    <property type="evidence" value="ECO:0007669"/>
    <property type="project" value="UniProtKB-KW"/>
</dbReference>
<dbReference type="RefSeq" id="WP_074704587.1">
    <property type="nucleotide sequence ID" value="NZ_CAMEFB010000029.1"/>
</dbReference>
<dbReference type="PANTHER" id="PTHR11575:SF24">
    <property type="entry name" value="5'-NUCLEOTIDASE"/>
    <property type="match status" value="1"/>
</dbReference>
<dbReference type="GO" id="GO:0030288">
    <property type="term" value="C:outer membrane-bounded periplasmic space"/>
    <property type="evidence" value="ECO:0007669"/>
    <property type="project" value="TreeGrafter"/>
</dbReference>
<dbReference type="PRINTS" id="PR01607">
    <property type="entry name" value="APYRASEFAMLY"/>
</dbReference>
<feature type="domain" description="Calcineurin-like phosphoesterase" evidence="3">
    <location>
        <begin position="31"/>
        <end position="247"/>
    </location>
</feature>
<dbReference type="PANTHER" id="PTHR11575">
    <property type="entry name" value="5'-NUCLEOTIDASE-RELATED"/>
    <property type="match status" value="1"/>
</dbReference>
<reference evidence="5 6" key="1">
    <citation type="submission" date="2016-10" db="EMBL/GenBank/DDBJ databases">
        <authorList>
            <person name="Varghese N."/>
            <person name="Submissions S."/>
        </authorList>
    </citation>
    <scope>NUCLEOTIDE SEQUENCE [LARGE SCALE GENOMIC DNA]</scope>
    <source>
        <strain evidence="5 6">WCC6</strain>
    </source>
</reference>
<dbReference type="Gene3D" id="3.90.780.10">
    <property type="entry name" value="5'-Nucleotidase, C-terminal domain"/>
    <property type="match status" value="1"/>
</dbReference>
<protein>
    <submittedName>
        <fullName evidence="5">2',3'-cyclic-nucleotide 2'-phosphodiesterase/5'-or 3'-nucleotidase, 5'-nucleotidase family</fullName>
    </submittedName>
</protein>
<evidence type="ECO:0000313" key="6">
    <source>
        <dbReference type="Proteomes" id="UP000182379"/>
    </source>
</evidence>
<sequence>MLNRKKFLRAGASAALFALLLPLQAWAQVVILHTNDIHCGVDRNLTLARVAAYKKKQKALNPQTLLLDAGDAIQGEPLGKLTDGRAMVRILNGAGYDFAIPGNHEFDYGMDNFLSLAKKLDCGYTSCNFVRLDTGKPVLAPYRIFPFKERKVALIGVTTPGTLVSSTPRFFQDEKGHFIYGFCEDKAGVKLYRQVQDTVEEAREQGADTVILVAHLGSDGSIPVWSSRALLAHVTGVDGLIDGHSHEQYEVFYPDRNGKMIPVAQTGTKLQSLGRMVIEDDGTIRGELVRELMEPDPQVEKLVRKEMAKVDRALSQKVGESSVELVDSLEGQRAVRQKETNLGDFAADAFRTCFKADAALINGGSFRSGLPRGAWTRKTLLTLFPFGNQAVLRSISGQQLLDALELSVSHAPEENGGFLQVSGLTFVYDPAIPSPVKLDDQGNFARVEGERRVRQVMIGGKPLDPAEDYLVAGTSYILSDGGNGYTMFRDTTLVAEPGLSDVDILADYVQKQGVSEAYRKPEGQGRIRIDRK</sequence>
<keyword evidence="1 2" id="KW-0732">Signal</keyword>
<feature type="domain" description="5'-Nucleotidase C-terminal" evidence="4">
    <location>
        <begin position="331"/>
        <end position="489"/>
    </location>
</feature>
<evidence type="ECO:0000259" key="4">
    <source>
        <dbReference type="Pfam" id="PF02872"/>
    </source>
</evidence>
<dbReference type="CDD" id="cd00845">
    <property type="entry name" value="MPP_UshA_N_like"/>
    <property type="match status" value="1"/>
</dbReference>
<dbReference type="Proteomes" id="UP000182379">
    <property type="component" value="Unassembled WGS sequence"/>
</dbReference>
<dbReference type="SUPFAM" id="SSF56300">
    <property type="entry name" value="Metallo-dependent phosphatases"/>
    <property type="match status" value="1"/>
</dbReference>
<comment type="similarity">
    <text evidence="2">Belongs to the 5'-nucleotidase family.</text>
</comment>
<dbReference type="InterPro" id="IPR006311">
    <property type="entry name" value="TAT_signal"/>
</dbReference>
<dbReference type="EMBL" id="FNOP01000002">
    <property type="protein sequence ID" value="SDW55450.1"/>
    <property type="molecule type" value="Genomic_DNA"/>
</dbReference>
<gene>
    <name evidence="5" type="ORF">SAMN05216495_102211</name>
</gene>
<dbReference type="Gene3D" id="3.60.21.10">
    <property type="match status" value="1"/>
</dbReference>
<evidence type="ECO:0000259" key="3">
    <source>
        <dbReference type="Pfam" id="PF00149"/>
    </source>
</evidence>
<keyword evidence="2" id="KW-0378">Hydrolase</keyword>
<dbReference type="InterPro" id="IPR029052">
    <property type="entry name" value="Metallo-depent_PP-like"/>
</dbReference>
<dbReference type="AlphaFoldDB" id="A0A1H2UH67"/>
<dbReference type="InterPro" id="IPR006179">
    <property type="entry name" value="5_nucleotidase/apyrase"/>
</dbReference>
<feature type="signal peptide" evidence="2">
    <location>
        <begin position="1"/>
        <end position="27"/>
    </location>
</feature>
<dbReference type="InterPro" id="IPR036907">
    <property type="entry name" value="5'-Nucleotdase_C_sf"/>
</dbReference>
<dbReference type="GO" id="GO:0000166">
    <property type="term" value="F:nucleotide binding"/>
    <property type="evidence" value="ECO:0007669"/>
    <property type="project" value="UniProtKB-KW"/>
</dbReference>
<evidence type="ECO:0000256" key="2">
    <source>
        <dbReference type="RuleBase" id="RU362119"/>
    </source>
</evidence>